<comment type="caution">
    <text evidence="6">The sequence shown here is derived from an EMBL/GenBank/DDBJ whole genome shotgun (WGS) entry which is preliminary data.</text>
</comment>
<gene>
    <name evidence="6" type="ORF">ACFWGY_05370</name>
</gene>
<evidence type="ECO:0000256" key="2">
    <source>
        <dbReference type="ARBA" id="ARBA00023125"/>
    </source>
</evidence>
<sequence length="256" mass="28201">MLLCPSRIPVSTTQAMARSTCTRVKDAWSNRIVGFHRRPHGVPARPRRASTLRGSPNPTNARRPRSPPACPSMPSLDRVERAKDYPEAPYEQIAAKIRRSVLDGRLRPGDPAPTQKQIQREHHVSAGTANRSCDSGTSSKPAAGAARSSSLRRSLSLSTRPPTRRNAHGLGTAVRAAADPSRQAKSGRSWQRQTPTIQANYIVFSVTRRAVLTDTPTSPSTNSKFAYQATTSRYSLSQLCRTPTRRRRSRRVSTGR</sequence>
<reference evidence="6 7" key="1">
    <citation type="submission" date="2024-09" db="EMBL/GenBank/DDBJ databases">
        <title>The Natural Products Discovery Center: Release of the First 8490 Sequenced Strains for Exploring Actinobacteria Biosynthetic Diversity.</title>
        <authorList>
            <person name="Kalkreuter E."/>
            <person name="Kautsar S.A."/>
            <person name="Yang D."/>
            <person name="Bader C.D."/>
            <person name="Teijaro C.N."/>
            <person name="Fluegel L."/>
            <person name="Davis C.M."/>
            <person name="Simpson J.R."/>
            <person name="Lauterbach L."/>
            <person name="Steele A.D."/>
            <person name="Gui C."/>
            <person name="Meng S."/>
            <person name="Li G."/>
            <person name="Viehrig K."/>
            <person name="Ye F."/>
            <person name="Su P."/>
            <person name="Kiefer A.F."/>
            <person name="Nichols A."/>
            <person name="Cepeda A.J."/>
            <person name="Yan W."/>
            <person name="Fan B."/>
            <person name="Jiang Y."/>
            <person name="Adhikari A."/>
            <person name="Zheng C.-J."/>
            <person name="Schuster L."/>
            <person name="Cowan T.M."/>
            <person name="Smanski M.J."/>
            <person name="Chevrette M.G."/>
            <person name="De Carvalho L.P.S."/>
            <person name="Shen B."/>
        </authorList>
    </citation>
    <scope>NUCLEOTIDE SEQUENCE [LARGE SCALE GENOMIC DNA]</scope>
    <source>
        <strain evidence="6 7">NPDC060353</strain>
    </source>
</reference>
<evidence type="ECO:0000313" key="6">
    <source>
        <dbReference type="EMBL" id="MFD6792747.1"/>
    </source>
</evidence>
<keyword evidence="1" id="KW-0805">Transcription regulation</keyword>
<dbReference type="EMBL" id="JBHXCV010000003">
    <property type="protein sequence ID" value="MFD6792747.1"/>
    <property type="molecule type" value="Genomic_DNA"/>
</dbReference>
<feature type="compositionally biased region" description="Polar residues" evidence="4">
    <location>
        <begin position="127"/>
        <end position="140"/>
    </location>
</feature>
<dbReference type="Pfam" id="PF00392">
    <property type="entry name" value="GntR"/>
    <property type="match status" value="1"/>
</dbReference>
<dbReference type="Gene3D" id="1.10.10.10">
    <property type="entry name" value="Winged helix-like DNA-binding domain superfamily/Winged helix DNA-binding domain"/>
    <property type="match status" value="1"/>
</dbReference>
<evidence type="ECO:0000256" key="4">
    <source>
        <dbReference type="SAM" id="MobiDB-lite"/>
    </source>
</evidence>
<evidence type="ECO:0000256" key="3">
    <source>
        <dbReference type="ARBA" id="ARBA00023163"/>
    </source>
</evidence>
<keyword evidence="7" id="KW-1185">Reference proteome</keyword>
<name>A0ABW6G0M1_9PSEU</name>
<feature type="compositionally biased region" description="Low complexity" evidence="4">
    <location>
        <begin position="147"/>
        <end position="161"/>
    </location>
</feature>
<keyword evidence="3" id="KW-0804">Transcription</keyword>
<feature type="region of interest" description="Disordered" evidence="4">
    <location>
        <begin position="37"/>
        <end position="78"/>
    </location>
</feature>
<organism evidence="6 7">
    <name type="scientific">Prauserella salsuginis</name>
    <dbReference type="NCBI Taxonomy" id="387889"/>
    <lineage>
        <taxon>Bacteria</taxon>
        <taxon>Bacillati</taxon>
        <taxon>Actinomycetota</taxon>
        <taxon>Actinomycetes</taxon>
        <taxon>Pseudonocardiales</taxon>
        <taxon>Pseudonocardiaceae</taxon>
        <taxon>Prauserella</taxon>
        <taxon>Prauserella salsuginis group</taxon>
    </lineage>
</organism>
<evidence type="ECO:0000256" key="1">
    <source>
        <dbReference type="ARBA" id="ARBA00023015"/>
    </source>
</evidence>
<evidence type="ECO:0000259" key="5">
    <source>
        <dbReference type="Pfam" id="PF00392"/>
    </source>
</evidence>
<dbReference type="InterPro" id="IPR036388">
    <property type="entry name" value="WH-like_DNA-bd_sf"/>
</dbReference>
<feature type="region of interest" description="Disordered" evidence="4">
    <location>
        <begin position="103"/>
        <end position="193"/>
    </location>
</feature>
<dbReference type="InterPro" id="IPR000524">
    <property type="entry name" value="Tscrpt_reg_HTH_GntR"/>
</dbReference>
<dbReference type="Proteomes" id="UP001598673">
    <property type="component" value="Unassembled WGS sequence"/>
</dbReference>
<feature type="domain" description="HTH gntR-type" evidence="5">
    <location>
        <begin position="89"/>
        <end position="132"/>
    </location>
</feature>
<keyword evidence="2" id="KW-0238">DNA-binding</keyword>
<feature type="compositionally biased region" description="Polar residues" evidence="4">
    <location>
        <begin position="183"/>
        <end position="193"/>
    </location>
</feature>
<evidence type="ECO:0000313" key="7">
    <source>
        <dbReference type="Proteomes" id="UP001598673"/>
    </source>
</evidence>
<proteinExistence type="predicted"/>
<feature type="compositionally biased region" description="Basic residues" evidence="4">
    <location>
        <begin position="37"/>
        <end position="50"/>
    </location>
</feature>
<accession>A0ABW6G0M1</accession>
<protein>
    <submittedName>
        <fullName evidence="6">GntR family transcriptional regulator</fullName>
    </submittedName>
</protein>
<dbReference type="RefSeq" id="WP_372497758.1">
    <property type="nucleotide sequence ID" value="NZ_JANBBF010000012.1"/>
</dbReference>